<comment type="caution">
    <text evidence="1">The sequence shown here is derived from an EMBL/GenBank/DDBJ whole genome shotgun (WGS) entry which is preliminary data.</text>
</comment>
<protein>
    <submittedName>
        <fullName evidence="1">Uncharacterized protein</fullName>
    </submittedName>
</protein>
<dbReference type="EMBL" id="JAPESX010000818">
    <property type="protein sequence ID" value="KAJ8119582.1"/>
    <property type="molecule type" value="Genomic_DNA"/>
</dbReference>
<sequence length="301" mass="34177">MWLINARSLQLKEFIGEKPSYAILSHTWGEEEVTFQEMADIEGLSKKRKRKLELTCRQAIKDGIKWELLAPRDMVFYDSRWVMIGDKIALSSILSDVTGIKRGYIDTSLPLSMATVAEKMSWAASRKTTREEDRSYSLLGIFGVNMPLLYGEGGHGAFLRLQKEVLNNNYDSTIFGSDLGLSRILTLTDDIKPASDPDPYENLRLKDDEIDPEMFRPQDLFASVVSNFDGSKLEMNPDWPHLAETSPTFEGGMLRVTVPITTHFVPEFAEHPAAVALFGFRWQGISNQHSLFASRYQIWNT</sequence>
<proteinExistence type="predicted"/>
<gene>
    <name evidence="1" type="ORF">ONZ43_g3497</name>
</gene>
<organism evidence="1 2">
    <name type="scientific">Nemania bipapillata</name>
    <dbReference type="NCBI Taxonomy" id="110536"/>
    <lineage>
        <taxon>Eukaryota</taxon>
        <taxon>Fungi</taxon>
        <taxon>Dikarya</taxon>
        <taxon>Ascomycota</taxon>
        <taxon>Pezizomycotina</taxon>
        <taxon>Sordariomycetes</taxon>
        <taxon>Xylariomycetidae</taxon>
        <taxon>Xylariales</taxon>
        <taxon>Xylariaceae</taxon>
        <taxon>Nemania</taxon>
    </lineage>
</organism>
<evidence type="ECO:0000313" key="1">
    <source>
        <dbReference type="EMBL" id="KAJ8119582.1"/>
    </source>
</evidence>
<evidence type="ECO:0000313" key="2">
    <source>
        <dbReference type="Proteomes" id="UP001153334"/>
    </source>
</evidence>
<keyword evidence="2" id="KW-1185">Reference proteome</keyword>
<dbReference type="Proteomes" id="UP001153334">
    <property type="component" value="Unassembled WGS sequence"/>
</dbReference>
<accession>A0ACC2IWS3</accession>
<name>A0ACC2IWS3_9PEZI</name>
<reference evidence="1" key="1">
    <citation type="submission" date="2022-11" db="EMBL/GenBank/DDBJ databases">
        <title>Genome Sequence of Nemania bipapillata.</title>
        <authorList>
            <person name="Buettner E."/>
        </authorList>
    </citation>
    <scope>NUCLEOTIDE SEQUENCE</scope>
    <source>
        <strain evidence="1">CP14</strain>
    </source>
</reference>